<dbReference type="SUPFAM" id="SSF56112">
    <property type="entry name" value="Protein kinase-like (PK-like)"/>
    <property type="match status" value="1"/>
</dbReference>
<keyword evidence="5" id="KW-0067">ATP-binding</keyword>
<gene>
    <name evidence="6" type="ORF">ECPE_LOCUS15090</name>
</gene>
<evidence type="ECO:0000256" key="1">
    <source>
        <dbReference type="ARBA" id="ARBA00022527"/>
    </source>
</evidence>
<dbReference type="EMBL" id="UZAN01059475">
    <property type="protein sequence ID" value="VDP92362.1"/>
    <property type="molecule type" value="Genomic_DNA"/>
</dbReference>
<keyword evidence="7" id="KW-1185">Reference proteome</keyword>
<organism evidence="8">
    <name type="scientific">Echinostoma caproni</name>
    <dbReference type="NCBI Taxonomy" id="27848"/>
    <lineage>
        <taxon>Eukaryota</taxon>
        <taxon>Metazoa</taxon>
        <taxon>Spiralia</taxon>
        <taxon>Lophotrochozoa</taxon>
        <taxon>Platyhelminthes</taxon>
        <taxon>Trematoda</taxon>
        <taxon>Digenea</taxon>
        <taxon>Plagiorchiida</taxon>
        <taxon>Echinostomata</taxon>
        <taxon>Echinostomatoidea</taxon>
        <taxon>Echinostomatidae</taxon>
        <taxon>Echinostoma</taxon>
    </lineage>
</organism>
<dbReference type="InterPro" id="IPR011009">
    <property type="entry name" value="Kinase-like_dom_sf"/>
</dbReference>
<evidence type="ECO:0000256" key="5">
    <source>
        <dbReference type="ARBA" id="ARBA00022840"/>
    </source>
</evidence>
<reference evidence="6 7" key="2">
    <citation type="submission" date="2018-11" db="EMBL/GenBank/DDBJ databases">
        <authorList>
            <consortium name="Pathogen Informatics"/>
        </authorList>
    </citation>
    <scope>NUCLEOTIDE SEQUENCE [LARGE SCALE GENOMIC DNA]</scope>
    <source>
        <strain evidence="6 7">Egypt</strain>
    </source>
</reference>
<sequence length="159" mass="18290">MALTSIRLRYRPPFQASEPIKIYMKTLKGIDALGLAQNKFICLKALQFIRRLCRFNPSERLGVGKHGIQEIRSHKYFQGFDWAAIAKQTLPTPFKVKCRLICREPLRENLALRPSGVRSFTGHTGQVGLSGRRPTEWSSQAMQHIRYSLSSPQTIWYDL</sequence>
<dbReference type="GO" id="GO:0004674">
    <property type="term" value="F:protein serine/threonine kinase activity"/>
    <property type="evidence" value="ECO:0007669"/>
    <property type="project" value="UniProtKB-KW"/>
</dbReference>
<protein>
    <submittedName>
        <fullName evidence="8">AGC-kinase C-terminal domain-containing protein</fullName>
    </submittedName>
</protein>
<evidence type="ECO:0000256" key="2">
    <source>
        <dbReference type="ARBA" id="ARBA00022679"/>
    </source>
</evidence>
<proteinExistence type="predicted"/>
<dbReference type="AlphaFoldDB" id="A0A183B7A5"/>
<keyword evidence="2" id="KW-0808">Transferase</keyword>
<dbReference type="GO" id="GO:0005524">
    <property type="term" value="F:ATP binding"/>
    <property type="evidence" value="ECO:0007669"/>
    <property type="project" value="UniProtKB-KW"/>
</dbReference>
<reference evidence="8" key="1">
    <citation type="submission" date="2016-06" db="UniProtKB">
        <authorList>
            <consortium name="WormBaseParasite"/>
        </authorList>
    </citation>
    <scope>IDENTIFICATION</scope>
</reference>
<keyword evidence="1" id="KW-0723">Serine/threonine-protein kinase</keyword>
<dbReference type="WBParaSite" id="ECPE_0001513001-mRNA-1">
    <property type="protein sequence ID" value="ECPE_0001513001-mRNA-1"/>
    <property type="gene ID" value="ECPE_0001513001"/>
</dbReference>
<name>A0A183B7A5_9TREM</name>
<evidence type="ECO:0000256" key="3">
    <source>
        <dbReference type="ARBA" id="ARBA00022741"/>
    </source>
</evidence>
<dbReference type="PANTHER" id="PTHR24353">
    <property type="entry name" value="CYCLIC NUCLEOTIDE-DEPENDENT PROTEIN KINASE"/>
    <property type="match status" value="1"/>
</dbReference>
<keyword evidence="3" id="KW-0547">Nucleotide-binding</keyword>
<dbReference type="PANTHER" id="PTHR24353:SF147">
    <property type="entry name" value="CGMP-DEPENDENT SERINE_THREONIN PROTEIN KINASE-RELATED"/>
    <property type="match status" value="1"/>
</dbReference>
<accession>A0A183B7A5</accession>
<evidence type="ECO:0000313" key="6">
    <source>
        <dbReference type="EMBL" id="VDP92362.1"/>
    </source>
</evidence>
<evidence type="ECO:0000313" key="7">
    <source>
        <dbReference type="Proteomes" id="UP000272942"/>
    </source>
</evidence>
<dbReference type="Proteomes" id="UP000272942">
    <property type="component" value="Unassembled WGS sequence"/>
</dbReference>
<dbReference type="OrthoDB" id="63267at2759"/>
<dbReference type="Gene3D" id="1.10.510.10">
    <property type="entry name" value="Transferase(Phosphotransferase) domain 1"/>
    <property type="match status" value="1"/>
</dbReference>
<evidence type="ECO:0000313" key="8">
    <source>
        <dbReference type="WBParaSite" id="ECPE_0001513001-mRNA-1"/>
    </source>
</evidence>
<keyword evidence="4" id="KW-0418">Kinase</keyword>
<evidence type="ECO:0000256" key="4">
    <source>
        <dbReference type="ARBA" id="ARBA00022777"/>
    </source>
</evidence>